<evidence type="ECO:0000256" key="1">
    <source>
        <dbReference type="SAM" id="MobiDB-lite"/>
    </source>
</evidence>
<feature type="domain" description="Myb-like DNA-binding" evidence="2">
    <location>
        <begin position="8"/>
        <end position="51"/>
    </location>
</feature>
<gene>
    <name evidence="3" type="ORF">EJ08DRAFT_318231</name>
</gene>
<sequence length="219" mass="24680">MPITDKQMISFLYSIIKQLEVRHVDWDLVARCNDITRGHTARMRFHRLRLAQDGILPKVRGKDKDFGEEKGKRKETLHSDVKRKRTTGLGLGKGKKGFDDDTDDDEYGSDVPLAKMKGRVWGIKHEDIKVEEGELVVKVEETNAGSEADRVGQNGPVLDKSTFKSENVDVKVEDPVFSTDGAPTNVAENDEAEKDEDTPPQDTNSIFGNDTYFSSQRRN</sequence>
<evidence type="ECO:0000313" key="3">
    <source>
        <dbReference type="EMBL" id="KAF2428736.1"/>
    </source>
</evidence>
<protein>
    <recommendedName>
        <fullName evidence="2">Myb-like DNA-binding domain-containing protein</fullName>
    </recommendedName>
</protein>
<organism evidence="3 4">
    <name type="scientific">Tothia fuscella</name>
    <dbReference type="NCBI Taxonomy" id="1048955"/>
    <lineage>
        <taxon>Eukaryota</taxon>
        <taxon>Fungi</taxon>
        <taxon>Dikarya</taxon>
        <taxon>Ascomycota</taxon>
        <taxon>Pezizomycotina</taxon>
        <taxon>Dothideomycetes</taxon>
        <taxon>Pleosporomycetidae</taxon>
        <taxon>Venturiales</taxon>
        <taxon>Cylindrosympodiaceae</taxon>
        <taxon>Tothia</taxon>
    </lineage>
</organism>
<keyword evidence="4" id="KW-1185">Reference proteome</keyword>
<accession>A0A9P4TX06</accession>
<feature type="region of interest" description="Disordered" evidence="1">
    <location>
        <begin position="169"/>
        <end position="219"/>
    </location>
</feature>
<feature type="compositionally biased region" description="Basic and acidic residues" evidence="1">
    <location>
        <begin position="61"/>
        <end position="80"/>
    </location>
</feature>
<name>A0A9P4TX06_9PEZI</name>
<dbReference type="EMBL" id="MU007053">
    <property type="protein sequence ID" value="KAF2428736.1"/>
    <property type="molecule type" value="Genomic_DNA"/>
</dbReference>
<dbReference type="Pfam" id="PF22980">
    <property type="entry name" value="Myb_DNA-bind_8"/>
    <property type="match status" value="1"/>
</dbReference>
<comment type="caution">
    <text evidence="3">The sequence shown here is derived from an EMBL/GenBank/DDBJ whole genome shotgun (WGS) entry which is preliminary data.</text>
</comment>
<dbReference type="Proteomes" id="UP000800235">
    <property type="component" value="Unassembled WGS sequence"/>
</dbReference>
<dbReference type="InterPro" id="IPR054505">
    <property type="entry name" value="Myb_DNA-bind_8"/>
</dbReference>
<dbReference type="OrthoDB" id="3944408at2759"/>
<reference evidence="3" key="1">
    <citation type="journal article" date="2020" name="Stud. Mycol.">
        <title>101 Dothideomycetes genomes: a test case for predicting lifestyles and emergence of pathogens.</title>
        <authorList>
            <person name="Haridas S."/>
            <person name="Albert R."/>
            <person name="Binder M."/>
            <person name="Bloem J."/>
            <person name="Labutti K."/>
            <person name="Salamov A."/>
            <person name="Andreopoulos B."/>
            <person name="Baker S."/>
            <person name="Barry K."/>
            <person name="Bills G."/>
            <person name="Bluhm B."/>
            <person name="Cannon C."/>
            <person name="Castanera R."/>
            <person name="Culley D."/>
            <person name="Daum C."/>
            <person name="Ezra D."/>
            <person name="Gonzalez J."/>
            <person name="Henrissat B."/>
            <person name="Kuo A."/>
            <person name="Liang C."/>
            <person name="Lipzen A."/>
            <person name="Lutzoni F."/>
            <person name="Magnuson J."/>
            <person name="Mondo S."/>
            <person name="Nolan M."/>
            <person name="Ohm R."/>
            <person name="Pangilinan J."/>
            <person name="Park H.-J."/>
            <person name="Ramirez L."/>
            <person name="Alfaro M."/>
            <person name="Sun H."/>
            <person name="Tritt A."/>
            <person name="Yoshinaga Y."/>
            <person name="Zwiers L.-H."/>
            <person name="Turgeon B."/>
            <person name="Goodwin S."/>
            <person name="Spatafora J."/>
            <person name="Crous P."/>
            <person name="Grigoriev I."/>
        </authorList>
    </citation>
    <scope>NUCLEOTIDE SEQUENCE</scope>
    <source>
        <strain evidence="3">CBS 130266</strain>
    </source>
</reference>
<feature type="region of interest" description="Disordered" evidence="1">
    <location>
        <begin position="61"/>
        <end position="103"/>
    </location>
</feature>
<dbReference type="AlphaFoldDB" id="A0A9P4TX06"/>
<evidence type="ECO:0000259" key="2">
    <source>
        <dbReference type="Pfam" id="PF22980"/>
    </source>
</evidence>
<feature type="compositionally biased region" description="Acidic residues" evidence="1">
    <location>
        <begin position="188"/>
        <end position="199"/>
    </location>
</feature>
<feature type="compositionally biased region" description="Polar residues" evidence="1">
    <location>
        <begin position="200"/>
        <end position="219"/>
    </location>
</feature>
<proteinExistence type="predicted"/>
<evidence type="ECO:0000313" key="4">
    <source>
        <dbReference type="Proteomes" id="UP000800235"/>
    </source>
</evidence>